<dbReference type="InterPro" id="IPR050698">
    <property type="entry name" value="MBL"/>
</dbReference>
<protein>
    <submittedName>
        <fullName evidence="4">Beta-Casp domain-containing protein</fullName>
    </submittedName>
</protein>
<dbReference type="AlphaFoldDB" id="A0AAF3FDN7"/>
<dbReference type="InterPro" id="IPR022712">
    <property type="entry name" value="Beta_Casp"/>
</dbReference>
<dbReference type="PANTHER" id="PTHR11203">
    <property type="entry name" value="CLEAVAGE AND POLYADENYLATION SPECIFICITY FACTOR FAMILY MEMBER"/>
    <property type="match status" value="1"/>
</dbReference>
<dbReference type="Gene3D" id="3.40.50.10890">
    <property type="match status" value="1"/>
</dbReference>
<dbReference type="Gene3D" id="3.60.15.10">
    <property type="entry name" value="Ribonuclease Z/Hydroxyacylglutathione hydrolase-like"/>
    <property type="match status" value="1"/>
</dbReference>
<feature type="domain" description="Beta-Casp" evidence="2">
    <location>
        <begin position="1"/>
        <end position="65"/>
    </location>
</feature>
<evidence type="ECO:0000259" key="2">
    <source>
        <dbReference type="SMART" id="SM01027"/>
    </source>
</evidence>
<dbReference type="GO" id="GO:0005634">
    <property type="term" value="C:nucleus"/>
    <property type="evidence" value="ECO:0007669"/>
    <property type="project" value="TreeGrafter"/>
</dbReference>
<dbReference type="SMART" id="SM01027">
    <property type="entry name" value="Beta-Casp"/>
    <property type="match status" value="1"/>
</dbReference>
<organism evidence="3 4">
    <name type="scientific">Mesorhabditis belari</name>
    <dbReference type="NCBI Taxonomy" id="2138241"/>
    <lineage>
        <taxon>Eukaryota</taxon>
        <taxon>Metazoa</taxon>
        <taxon>Ecdysozoa</taxon>
        <taxon>Nematoda</taxon>
        <taxon>Chromadorea</taxon>
        <taxon>Rhabditida</taxon>
        <taxon>Rhabditina</taxon>
        <taxon>Rhabditomorpha</taxon>
        <taxon>Rhabditoidea</taxon>
        <taxon>Rhabditidae</taxon>
        <taxon>Mesorhabditinae</taxon>
        <taxon>Mesorhabditis</taxon>
    </lineage>
</organism>
<dbReference type="Proteomes" id="UP000887575">
    <property type="component" value="Unassembled WGS sequence"/>
</dbReference>
<keyword evidence="1" id="KW-0378">Hydrolase</keyword>
<dbReference type="Pfam" id="PF10996">
    <property type="entry name" value="Beta-Casp"/>
    <property type="match status" value="1"/>
</dbReference>
<dbReference type="PANTHER" id="PTHR11203:SF37">
    <property type="entry name" value="INTEGRATOR COMPLEX SUBUNIT 11"/>
    <property type="match status" value="1"/>
</dbReference>
<dbReference type="WBParaSite" id="MBELARI_LOCUS5071">
    <property type="protein sequence ID" value="MBELARI_LOCUS5071"/>
    <property type="gene ID" value="MBELARI_LOCUS5071"/>
</dbReference>
<evidence type="ECO:0000256" key="1">
    <source>
        <dbReference type="ARBA" id="ARBA00022801"/>
    </source>
</evidence>
<reference evidence="4" key="1">
    <citation type="submission" date="2024-02" db="UniProtKB">
        <authorList>
            <consortium name="WormBaseParasite"/>
        </authorList>
    </citation>
    <scope>IDENTIFICATION</scope>
</reference>
<dbReference type="Pfam" id="PF07521">
    <property type="entry name" value="RMMBL"/>
    <property type="match status" value="1"/>
</dbReference>
<dbReference type="SUPFAM" id="SSF56281">
    <property type="entry name" value="Metallo-hydrolase/oxidoreductase"/>
    <property type="match status" value="1"/>
</dbReference>
<sequence>MFDFKHIKPFDDSVANDFGAMVLFSTPGMLHGGQSLRVFKQWCHDPKNMIIMPGYCVAGTLGAKVINGMKKVDIEGKTYDVNLGVEYMSFSAHADAKGIMQLIRDCKPRHVMFVHGEAAKMEFLKEKVEKEFRLKVSCPANGETVSVSTEIGKDISVPMEMVARSISLDPTPAKRACPFRGCIIVDRQYNDIEVVSYETVAKQFDVPLHTITLSQKITGKVSCIDWDKMAKALSKHDAELQAKQDGIEMFHGEICVMPVRRQHNQVELMWDESRELWKPVILEEIQRVIEATAM</sequence>
<dbReference type="GO" id="GO:0016787">
    <property type="term" value="F:hydrolase activity"/>
    <property type="evidence" value="ECO:0007669"/>
    <property type="project" value="UniProtKB-KW"/>
</dbReference>
<accession>A0AAF3FDN7</accession>
<proteinExistence type="predicted"/>
<dbReference type="InterPro" id="IPR011108">
    <property type="entry name" value="RMMBL"/>
</dbReference>
<evidence type="ECO:0000313" key="4">
    <source>
        <dbReference type="WBParaSite" id="MBELARI_LOCUS5071"/>
    </source>
</evidence>
<name>A0AAF3FDN7_9BILA</name>
<dbReference type="GO" id="GO:0016180">
    <property type="term" value="P:snRNA processing"/>
    <property type="evidence" value="ECO:0007669"/>
    <property type="project" value="TreeGrafter"/>
</dbReference>
<dbReference type="InterPro" id="IPR036866">
    <property type="entry name" value="RibonucZ/Hydroxyglut_hydro"/>
</dbReference>
<dbReference type="GO" id="GO:0004521">
    <property type="term" value="F:RNA endonuclease activity"/>
    <property type="evidence" value="ECO:0007669"/>
    <property type="project" value="TreeGrafter"/>
</dbReference>
<evidence type="ECO:0000313" key="3">
    <source>
        <dbReference type="Proteomes" id="UP000887575"/>
    </source>
</evidence>
<keyword evidence="3" id="KW-1185">Reference proteome</keyword>